<proteinExistence type="predicted"/>
<dbReference type="OrthoDB" id="9787483at2"/>
<reference evidence="1 2" key="1">
    <citation type="submission" date="2016-12" db="EMBL/GenBank/DDBJ databases">
        <title>Genome sequencing of Methylocaldum marinum.</title>
        <authorList>
            <person name="Takeuchi M."/>
            <person name="Kamagata Y."/>
            <person name="Hiraoka S."/>
            <person name="Oshima K."/>
            <person name="Hattori M."/>
            <person name="Iwasaki W."/>
        </authorList>
    </citation>
    <scope>NUCLEOTIDE SEQUENCE [LARGE SCALE GENOMIC DNA]</scope>
    <source>
        <strain evidence="1 2">S8</strain>
    </source>
</reference>
<dbReference type="PANTHER" id="PTHR34874:SF1">
    <property type="entry name" value="PROTEIN YCHN"/>
    <property type="match status" value="1"/>
</dbReference>
<dbReference type="Proteomes" id="UP000266313">
    <property type="component" value="Chromosome"/>
</dbReference>
<keyword evidence="2" id="KW-1185">Reference proteome</keyword>
<dbReference type="SUPFAM" id="SSF75169">
    <property type="entry name" value="DsrEFH-like"/>
    <property type="match status" value="1"/>
</dbReference>
<gene>
    <name evidence="1" type="ORF">sS8_0262</name>
</gene>
<sequence length="115" mass="12076">MSSPRVGMLIGTGPTAMKTSLALSLAKGLCQRGAFVEIFFYGDGLHNTETGVSVKNIMRDVEQVASMGASLSVCVNMAKNRGIVANNIAKHVKIESLISFSSILSDSDCVVAVNP</sequence>
<dbReference type="Pfam" id="PF02635">
    <property type="entry name" value="DsrE"/>
    <property type="match status" value="1"/>
</dbReference>
<name>A0A286P3K8_9GAMM</name>
<dbReference type="Gene3D" id="3.40.1260.10">
    <property type="entry name" value="DsrEFH-like"/>
    <property type="match status" value="1"/>
</dbReference>
<dbReference type="AlphaFoldDB" id="A0A286P3K8"/>
<protein>
    <submittedName>
        <fullName evidence="1">Uncharacterized protein</fullName>
    </submittedName>
</protein>
<dbReference type="PANTHER" id="PTHR34874">
    <property type="entry name" value="PROTEIN YCHN"/>
    <property type="match status" value="1"/>
</dbReference>
<dbReference type="KEGG" id="mmai:sS8_0262"/>
<accession>A0A286P3K8</accession>
<dbReference type="EMBL" id="AP017928">
    <property type="protein sequence ID" value="BBA32230.1"/>
    <property type="molecule type" value="Genomic_DNA"/>
</dbReference>
<evidence type="ECO:0000313" key="1">
    <source>
        <dbReference type="EMBL" id="BBA32230.1"/>
    </source>
</evidence>
<dbReference type="InterPro" id="IPR003787">
    <property type="entry name" value="Sulphur_relay_DsrE/F-like"/>
</dbReference>
<dbReference type="InterPro" id="IPR027396">
    <property type="entry name" value="DsrEFH-like"/>
</dbReference>
<organism evidence="1 2">
    <name type="scientific">Methylocaldum marinum</name>
    <dbReference type="NCBI Taxonomy" id="1432792"/>
    <lineage>
        <taxon>Bacteria</taxon>
        <taxon>Pseudomonadati</taxon>
        <taxon>Pseudomonadota</taxon>
        <taxon>Gammaproteobacteria</taxon>
        <taxon>Methylococcales</taxon>
        <taxon>Methylococcaceae</taxon>
        <taxon>Methylocaldum</taxon>
    </lineage>
</organism>
<evidence type="ECO:0000313" key="2">
    <source>
        <dbReference type="Proteomes" id="UP000266313"/>
    </source>
</evidence>
<dbReference type="GO" id="GO:0005829">
    <property type="term" value="C:cytosol"/>
    <property type="evidence" value="ECO:0007669"/>
    <property type="project" value="TreeGrafter"/>
</dbReference>